<dbReference type="SMART" id="SM00327">
    <property type="entry name" value="VWA"/>
    <property type="match status" value="1"/>
</dbReference>
<name>A0ABY8VB66_9FLAO</name>
<dbReference type="EMBL" id="CP106831">
    <property type="protein sequence ID" value="WIH98367.1"/>
    <property type="molecule type" value="Genomic_DNA"/>
</dbReference>
<gene>
    <name evidence="2" type="ORF">OBA43_05415</name>
</gene>
<organism evidence="2 3">
    <name type="scientific">Empedobacter falsenii</name>
    <dbReference type="NCBI Taxonomy" id="343874"/>
    <lineage>
        <taxon>Bacteria</taxon>
        <taxon>Pseudomonadati</taxon>
        <taxon>Bacteroidota</taxon>
        <taxon>Flavobacteriia</taxon>
        <taxon>Flavobacteriales</taxon>
        <taxon>Weeksellaceae</taxon>
        <taxon>Empedobacter</taxon>
    </lineage>
</organism>
<evidence type="ECO:0000313" key="2">
    <source>
        <dbReference type="EMBL" id="WIH98367.1"/>
    </source>
</evidence>
<dbReference type="RefSeq" id="WP_284584095.1">
    <property type="nucleotide sequence ID" value="NZ_CP106831.1"/>
</dbReference>
<keyword evidence="3" id="KW-1185">Reference proteome</keyword>
<dbReference type="PROSITE" id="PS50234">
    <property type="entry name" value="VWFA"/>
    <property type="match status" value="1"/>
</dbReference>
<reference evidence="2 3" key="1">
    <citation type="submission" date="2022-09" db="EMBL/GenBank/DDBJ databases">
        <title>Whole genome sequencing analysis of tet(X)-positive Empedobacter falsenii YWS9-3.</title>
        <authorList>
            <person name="Chen C."/>
            <person name="Lv Y.-L."/>
        </authorList>
    </citation>
    <scope>NUCLEOTIDE SEQUENCE [LARGE SCALE GENOMIC DNA]</scope>
    <source>
        <strain evidence="2 3">YWS9-3_T</strain>
    </source>
</reference>
<dbReference type="InterPro" id="IPR028274">
    <property type="entry name" value="TerY-C"/>
</dbReference>
<feature type="domain" description="VWFA" evidence="1">
    <location>
        <begin position="5"/>
        <end position="179"/>
    </location>
</feature>
<dbReference type="SUPFAM" id="SSF53300">
    <property type="entry name" value="vWA-like"/>
    <property type="match status" value="1"/>
</dbReference>
<dbReference type="Pfam" id="PF15616">
    <property type="entry name" value="TerY_C"/>
    <property type="match status" value="1"/>
</dbReference>
<evidence type="ECO:0000259" key="1">
    <source>
        <dbReference type="PROSITE" id="PS50234"/>
    </source>
</evidence>
<proteinExistence type="predicted"/>
<dbReference type="InterPro" id="IPR036465">
    <property type="entry name" value="vWFA_dom_sf"/>
</dbReference>
<evidence type="ECO:0000313" key="3">
    <source>
        <dbReference type="Proteomes" id="UP001223501"/>
    </source>
</evidence>
<sequence>MRRLPIYFLIDVSESMVGEPIEQVEQGIATIIKDLKTDPYALETVWISIIGFAGDSKVITPLQDIITFYPPKFPIGSGTSLSKGLDLLMTNIDNEITKTTFEKKGDWKPIIFLFTDGTPTDNTDKQIDRWNLNYRNKANLVIIALGENTNLNLLNKLSDNVLMFKNTDENSYKEFFKWVTASIKATSEHVNNNKEILDLKKSNSEIIQKIDLSKNYDVPDDNIVVLRGKCSKTEKSYLIKFIKDYKDSGFADILSTYYHVEGAYKIDDKLYNEYSTHTKPVIKVASDELYGNPSCPCCSNHFSLATCSCSGIHCISGEGLNTCPWCGTEAFYGSSDESFDINRTLG</sequence>
<protein>
    <submittedName>
        <fullName evidence="2">VWA domain-containing protein</fullName>
    </submittedName>
</protein>
<dbReference type="InterPro" id="IPR002035">
    <property type="entry name" value="VWF_A"/>
</dbReference>
<accession>A0ABY8VB66</accession>
<dbReference type="Proteomes" id="UP001223501">
    <property type="component" value="Chromosome"/>
</dbReference>
<dbReference type="Pfam" id="PF00092">
    <property type="entry name" value="VWA"/>
    <property type="match status" value="1"/>
</dbReference>
<dbReference type="Gene3D" id="3.40.50.410">
    <property type="entry name" value="von Willebrand factor, type A domain"/>
    <property type="match status" value="1"/>
</dbReference>